<keyword evidence="3" id="KW-1185">Reference proteome</keyword>
<dbReference type="AlphaFoldDB" id="K3X6N9"/>
<protein>
    <submittedName>
        <fullName evidence="2">Uncharacterized protein</fullName>
    </submittedName>
</protein>
<feature type="compositionally biased region" description="Low complexity" evidence="1">
    <location>
        <begin position="154"/>
        <end position="165"/>
    </location>
</feature>
<sequence length="551" mass="61640">MATAMNSYIMLTPTSSNAAANTNTNNSSNNSNNSNKVASAPASASSDLVARKWAKRKLNMELKEHVRAQRNSAAVASHKKLHGSDDDDLEPTDTDKSSSDVDDDDQQHDDADMDDSMVLGEFPTYVCELHDPKLILIAEHIQYNRIDIAPFDPPTSSSSSSSPSSAKDAKRKKTRYASSDAIFQYELSVGPTQEIFECTPAKVLELYKVLSKDAKIAEQLRFIETNYFRDGLLGSLKRLYTSPAKLSDEMIEVLEAISDVDAVLTHSAYLELIGATKGSSVYREIANLVQQHAQTPRSHPSSTCMCDAYHKSVDRFGAFYKEQAASAGNPERFSTVVSESLMWSRGVLSFYTDTVYMLDKREFRPTRGLKKCLIYGFGRRKLFEIARTSRKEWSIRHYHYGELYTLSLERYLHGMKTRHMVAIKRMVPDLQHGGLRQENVCFVKKSKKTHGYRCLLMGEVISRGKVTTSISIEHPKSPEGDPHYHYVTMSEISGAARESVCSSTLSVPADYHKHLQRLHVGGGSDVVAFLALAASYDILVGAITYWMEKKY</sequence>
<dbReference type="VEuPathDB" id="FungiDB:PYU1_G012861"/>
<dbReference type="InParanoid" id="K3X6N9"/>
<dbReference type="Proteomes" id="UP000019132">
    <property type="component" value="Unassembled WGS sequence"/>
</dbReference>
<reference evidence="3" key="1">
    <citation type="journal article" date="2010" name="Genome Biol.">
        <title>Genome sequence of the necrotrophic plant pathogen Pythium ultimum reveals original pathogenicity mechanisms and effector repertoire.</title>
        <authorList>
            <person name="Levesque C.A."/>
            <person name="Brouwer H."/>
            <person name="Cano L."/>
            <person name="Hamilton J.P."/>
            <person name="Holt C."/>
            <person name="Huitema E."/>
            <person name="Raffaele S."/>
            <person name="Robideau G.P."/>
            <person name="Thines M."/>
            <person name="Win J."/>
            <person name="Zerillo M.M."/>
            <person name="Beakes G.W."/>
            <person name="Boore J.L."/>
            <person name="Busam D."/>
            <person name="Dumas B."/>
            <person name="Ferriera S."/>
            <person name="Fuerstenberg S.I."/>
            <person name="Gachon C.M."/>
            <person name="Gaulin E."/>
            <person name="Govers F."/>
            <person name="Grenville-Briggs L."/>
            <person name="Horner N."/>
            <person name="Hostetler J."/>
            <person name="Jiang R.H."/>
            <person name="Johnson J."/>
            <person name="Krajaejun T."/>
            <person name="Lin H."/>
            <person name="Meijer H.J."/>
            <person name="Moore B."/>
            <person name="Morris P."/>
            <person name="Phuntmart V."/>
            <person name="Puiu D."/>
            <person name="Shetty J."/>
            <person name="Stajich J.E."/>
            <person name="Tripathy S."/>
            <person name="Wawra S."/>
            <person name="van West P."/>
            <person name="Whitty B.R."/>
            <person name="Coutinho P.M."/>
            <person name="Henrissat B."/>
            <person name="Martin F."/>
            <person name="Thomas P.D."/>
            <person name="Tyler B.M."/>
            <person name="De Vries R.P."/>
            <person name="Kamoun S."/>
            <person name="Yandell M."/>
            <person name="Tisserat N."/>
            <person name="Buell C.R."/>
        </authorList>
    </citation>
    <scope>NUCLEOTIDE SEQUENCE</scope>
    <source>
        <strain evidence="3">DAOM:BR144</strain>
    </source>
</reference>
<feature type="compositionally biased region" description="Acidic residues" evidence="1">
    <location>
        <begin position="100"/>
        <end position="115"/>
    </location>
</feature>
<dbReference type="HOGENOM" id="CLU_022917_0_0_1"/>
<evidence type="ECO:0000313" key="2">
    <source>
        <dbReference type="EnsemblProtists" id="PYU1_T012888"/>
    </source>
</evidence>
<feature type="region of interest" description="Disordered" evidence="1">
    <location>
        <begin position="152"/>
        <end position="173"/>
    </location>
</feature>
<feature type="region of interest" description="Disordered" evidence="1">
    <location>
        <begin position="15"/>
        <end position="48"/>
    </location>
</feature>
<evidence type="ECO:0000313" key="3">
    <source>
        <dbReference type="Proteomes" id="UP000019132"/>
    </source>
</evidence>
<reference evidence="3" key="2">
    <citation type="submission" date="2010-04" db="EMBL/GenBank/DDBJ databases">
        <authorList>
            <person name="Buell R."/>
            <person name="Hamilton J."/>
            <person name="Hostetler J."/>
        </authorList>
    </citation>
    <scope>NUCLEOTIDE SEQUENCE [LARGE SCALE GENOMIC DNA]</scope>
    <source>
        <strain evidence="3">DAOM:BR144</strain>
    </source>
</reference>
<feature type="compositionally biased region" description="Low complexity" evidence="1">
    <location>
        <begin position="15"/>
        <end position="46"/>
    </location>
</feature>
<dbReference type="eggNOG" id="ENOG502QVZB">
    <property type="taxonomic scope" value="Eukaryota"/>
</dbReference>
<dbReference type="OMA" id="VPCERYK"/>
<proteinExistence type="predicted"/>
<reference evidence="2" key="3">
    <citation type="submission" date="2015-02" db="UniProtKB">
        <authorList>
            <consortium name="EnsemblProtists"/>
        </authorList>
    </citation>
    <scope>IDENTIFICATION</scope>
    <source>
        <strain evidence="2">DAOM BR144</strain>
    </source>
</reference>
<organism evidence="2 3">
    <name type="scientific">Globisporangium ultimum (strain ATCC 200006 / CBS 805.95 / DAOM BR144)</name>
    <name type="common">Pythium ultimum</name>
    <dbReference type="NCBI Taxonomy" id="431595"/>
    <lineage>
        <taxon>Eukaryota</taxon>
        <taxon>Sar</taxon>
        <taxon>Stramenopiles</taxon>
        <taxon>Oomycota</taxon>
        <taxon>Peronosporomycetes</taxon>
        <taxon>Pythiales</taxon>
        <taxon>Pythiaceae</taxon>
        <taxon>Globisporangium</taxon>
    </lineage>
</organism>
<accession>K3X6N9</accession>
<name>K3X6N9_GLOUD</name>
<dbReference type="EMBL" id="GL376581">
    <property type="status" value="NOT_ANNOTATED_CDS"/>
    <property type="molecule type" value="Genomic_DNA"/>
</dbReference>
<feature type="region of interest" description="Disordered" evidence="1">
    <location>
        <begin position="65"/>
        <end position="115"/>
    </location>
</feature>
<evidence type="ECO:0000256" key="1">
    <source>
        <dbReference type="SAM" id="MobiDB-lite"/>
    </source>
</evidence>
<dbReference type="EnsemblProtists" id="PYU1_T012888">
    <property type="protein sequence ID" value="PYU1_T012888"/>
    <property type="gene ID" value="PYU1_G012861"/>
</dbReference>